<keyword evidence="10" id="KW-0675">Receptor</keyword>
<comment type="subcellular location">
    <subcellularLocation>
        <location evidence="1 8">Cell outer membrane</location>
        <topology evidence="1 8">Multi-pass membrane protein</topology>
    </subcellularLocation>
</comment>
<evidence type="ECO:0000256" key="8">
    <source>
        <dbReference type="PROSITE-ProRule" id="PRU01360"/>
    </source>
</evidence>
<dbReference type="InterPro" id="IPR012910">
    <property type="entry name" value="Plug_dom"/>
</dbReference>
<dbReference type="InterPro" id="IPR008969">
    <property type="entry name" value="CarboxyPept-like_regulatory"/>
</dbReference>
<keyword evidence="4 8" id="KW-0812">Transmembrane</keyword>
<keyword evidence="6 8" id="KW-0472">Membrane</keyword>
<keyword evidence="5" id="KW-0732">Signal</keyword>
<dbReference type="Pfam" id="PF13715">
    <property type="entry name" value="CarbopepD_reg_2"/>
    <property type="match status" value="1"/>
</dbReference>
<dbReference type="SUPFAM" id="SSF56935">
    <property type="entry name" value="Porins"/>
    <property type="match status" value="1"/>
</dbReference>
<sequence>MKQFYLTNLFFILCIIVYGQTSTITGKVHLLDGTAVAQATVRIEGTPIASVSDHNGFYKLEAVPYGKQTILVTSIEIKPKRLPLDVKKESYDLHIHIDPRGDISLDEVRVQGNSVKREIETKGFAVNVIETKEASTRNIQTNELLDRTVGVRVRQSGGLGSEVQYNLNGMTGRSVGIFIDGIEISTYGSSFNLNNIPPAMIERVEVYKGVLPAHLSGDLLGGAINIVLKKGTSTNNLSASVSYGSFNTTQSDVSGLYRNSKNGFTARVSGSFLNSDNDYEIWGKFSKYIMPDGVVQRNYRTKRFFDGYKAISGRFEFGFTDVKWADVFFLGYNISDSHKEIQHGQTMGTPYMGRTSDATANVLSLTYNKKDLFVPGLRLNLNAVHSFRNTNIVDTIPWAYNWDGQIRIDFKGNPVKRSDGAQQGKPSLTDINRQVTNIRSNLSYDIFSGHRLSVNHVFYTVDRKDKNLLIKDGNSGVNSSNDLSKSVFSFNYEAQTFNNKLTTNLFYKLYQQSLGDIKYKGVIENGQTVIVKDEIRDNRFNSGYGLAVSYKLFNQFILLTSAEKAVRMPSDNEIFGSPEDNVLSNSVLLPEVSDNYNAGFRLGTFEFGDNKFVLGTNVFWRNTKDRIMPRANELINSQEIELTQFVNLGKSQSLGFEGEFSYGYKDKLSLMFNFSKFNSLFKQEFDATTGQKMTYYNKQIPNEPFYTMNGNIHYRLDNLIQKSSQLNLFYNIGYVAPFSTVWPESDNFITPSQYAQNLGMSYVFPSKKIIVALDVKNIFNAEIYDNFAVQKPGRGFYLKLNYSINKI</sequence>
<evidence type="ECO:0000256" key="6">
    <source>
        <dbReference type="ARBA" id="ARBA00023136"/>
    </source>
</evidence>
<comment type="caution">
    <text evidence="10">The sequence shown here is derived from an EMBL/GenBank/DDBJ whole genome shotgun (WGS) entry which is preliminary data.</text>
</comment>
<dbReference type="RefSeq" id="WP_094257560.1">
    <property type="nucleotide sequence ID" value="NZ_BMKM01000001.1"/>
</dbReference>
<evidence type="ECO:0000256" key="1">
    <source>
        <dbReference type="ARBA" id="ARBA00004571"/>
    </source>
</evidence>
<proteinExistence type="inferred from homology"/>
<dbReference type="InterPro" id="IPR039426">
    <property type="entry name" value="TonB-dep_rcpt-like"/>
</dbReference>
<dbReference type="InterPro" id="IPR036942">
    <property type="entry name" value="Beta-barrel_TonB_sf"/>
</dbReference>
<dbReference type="EMBL" id="BMKM01000001">
    <property type="protein sequence ID" value="GGE10697.1"/>
    <property type="molecule type" value="Genomic_DNA"/>
</dbReference>
<dbReference type="PANTHER" id="PTHR30069">
    <property type="entry name" value="TONB-DEPENDENT OUTER MEMBRANE RECEPTOR"/>
    <property type="match status" value="1"/>
</dbReference>
<gene>
    <name evidence="10" type="ORF">GCM10011516_05520</name>
</gene>
<name>A0A8H9FXS1_9SPHI</name>
<dbReference type="Pfam" id="PF07715">
    <property type="entry name" value="Plug"/>
    <property type="match status" value="1"/>
</dbReference>
<organism evidence="10 11">
    <name type="scientific">Sphingobacterium cellulitidis</name>
    <dbReference type="NCBI Taxonomy" id="1768011"/>
    <lineage>
        <taxon>Bacteria</taxon>
        <taxon>Pseudomonadati</taxon>
        <taxon>Bacteroidota</taxon>
        <taxon>Sphingobacteriia</taxon>
        <taxon>Sphingobacteriales</taxon>
        <taxon>Sphingobacteriaceae</taxon>
        <taxon>Sphingobacterium</taxon>
    </lineage>
</organism>
<comment type="similarity">
    <text evidence="8">Belongs to the TonB-dependent receptor family.</text>
</comment>
<evidence type="ECO:0000256" key="2">
    <source>
        <dbReference type="ARBA" id="ARBA00022448"/>
    </source>
</evidence>
<evidence type="ECO:0000256" key="7">
    <source>
        <dbReference type="ARBA" id="ARBA00023237"/>
    </source>
</evidence>
<evidence type="ECO:0000256" key="4">
    <source>
        <dbReference type="ARBA" id="ARBA00022692"/>
    </source>
</evidence>
<dbReference type="Gene3D" id="2.40.170.20">
    <property type="entry name" value="TonB-dependent receptor, beta-barrel domain"/>
    <property type="match status" value="1"/>
</dbReference>
<dbReference type="GO" id="GO:0015344">
    <property type="term" value="F:siderophore uptake transmembrane transporter activity"/>
    <property type="evidence" value="ECO:0007669"/>
    <property type="project" value="TreeGrafter"/>
</dbReference>
<keyword evidence="3 8" id="KW-1134">Transmembrane beta strand</keyword>
<evidence type="ECO:0000259" key="9">
    <source>
        <dbReference type="Pfam" id="PF07715"/>
    </source>
</evidence>
<evidence type="ECO:0000256" key="5">
    <source>
        <dbReference type="ARBA" id="ARBA00022729"/>
    </source>
</evidence>
<dbReference type="GO" id="GO:0044718">
    <property type="term" value="P:siderophore transmembrane transport"/>
    <property type="evidence" value="ECO:0007669"/>
    <property type="project" value="TreeGrafter"/>
</dbReference>
<feature type="domain" description="TonB-dependent receptor plug" evidence="9">
    <location>
        <begin position="124"/>
        <end position="222"/>
    </location>
</feature>
<evidence type="ECO:0000313" key="10">
    <source>
        <dbReference type="EMBL" id="GGE10697.1"/>
    </source>
</evidence>
<dbReference type="Gene3D" id="2.60.40.1120">
    <property type="entry name" value="Carboxypeptidase-like, regulatory domain"/>
    <property type="match status" value="1"/>
</dbReference>
<reference evidence="10" key="1">
    <citation type="journal article" date="2014" name="Int. J. Syst. Evol. Microbiol.">
        <title>Complete genome sequence of Corynebacterium casei LMG S-19264T (=DSM 44701T), isolated from a smear-ripened cheese.</title>
        <authorList>
            <consortium name="US DOE Joint Genome Institute (JGI-PGF)"/>
            <person name="Walter F."/>
            <person name="Albersmeier A."/>
            <person name="Kalinowski J."/>
            <person name="Ruckert C."/>
        </authorList>
    </citation>
    <scope>NUCLEOTIDE SEQUENCE</scope>
    <source>
        <strain evidence="10">CGMCC 1.15966</strain>
    </source>
</reference>
<evidence type="ECO:0000256" key="3">
    <source>
        <dbReference type="ARBA" id="ARBA00022452"/>
    </source>
</evidence>
<keyword evidence="7 8" id="KW-0998">Cell outer membrane</keyword>
<keyword evidence="2 8" id="KW-0813">Transport</keyword>
<protein>
    <submittedName>
        <fullName evidence="10">TonB-dependent receptor</fullName>
    </submittedName>
</protein>
<dbReference type="AlphaFoldDB" id="A0A8H9FXS1"/>
<reference evidence="10" key="2">
    <citation type="submission" date="2020-09" db="EMBL/GenBank/DDBJ databases">
        <authorList>
            <person name="Sun Q."/>
            <person name="Zhou Y."/>
        </authorList>
    </citation>
    <scope>NUCLEOTIDE SEQUENCE</scope>
    <source>
        <strain evidence="10">CGMCC 1.15966</strain>
    </source>
</reference>
<dbReference type="GO" id="GO:0009279">
    <property type="term" value="C:cell outer membrane"/>
    <property type="evidence" value="ECO:0007669"/>
    <property type="project" value="UniProtKB-SubCell"/>
</dbReference>
<evidence type="ECO:0000313" key="11">
    <source>
        <dbReference type="Proteomes" id="UP000614460"/>
    </source>
</evidence>
<keyword evidence="11" id="KW-1185">Reference proteome</keyword>
<dbReference type="Proteomes" id="UP000614460">
    <property type="component" value="Unassembled WGS sequence"/>
</dbReference>
<dbReference type="SUPFAM" id="SSF49464">
    <property type="entry name" value="Carboxypeptidase regulatory domain-like"/>
    <property type="match status" value="1"/>
</dbReference>
<accession>A0A8H9FXS1</accession>
<dbReference type="PROSITE" id="PS52016">
    <property type="entry name" value="TONB_DEPENDENT_REC_3"/>
    <property type="match status" value="1"/>
</dbReference>
<dbReference type="Gene3D" id="2.170.130.10">
    <property type="entry name" value="TonB-dependent receptor, plug domain"/>
    <property type="match status" value="1"/>
</dbReference>
<dbReference type="PANTHER" id="PTHR30069:SF29">
    <property type="entry name" value="HEMOGLOBIN AND HEMOGLOBIN-HAPTOGLOBIN-BINDING PROTEIN 1-RELATED"/>
    <property type="match status" value="1"/>
</dbReference>
<dbReference type="InterPro" id="IPR037066">
    <property type="entry name" value="Plug_dom_sf"/>
</dbReference>